<gene>
    <name evidence="2" type="ORF">GCM10017056_20370</name>
</gene>
<proteinExistence type="predicted"/>
<dbReference type="AlphaFoldDB" id="A0A8J3GWG6"/>
<keyword evidence="3" id="KW-1185">Reference proteome</keyword>
<feature type="domain" description="AB hydrolase-1" evidence="1">
    <location>
        <begin position="5"/>
        <end position="234"/>
    </location>
</feature>
<dbReference type="EMBL" id="BNCJ01000004">
    <property type="protein sequence ID" value="GHF48747.1"/>
    <property type="molecule type" value="Genomic_DNA"/>
</dbReference>
<dbReference type="Pfam" id="PF12697">
    <property type="entry name" value="Abhydrolase_6"/>
    <property type="match status" value="1"/>
</dbReference>
<protein>
    <submittedName>
        <fullName evidence="2">Salicylate esterase</fullName>
    </submittedName>
</protein>
<accession>A0A8J3GWG6</accession>
<dbReference type="SUPFAM" id="SSF53474">
    <property type="entry name" value="alpha/beta-Hydrolases"/>
    <property type="match status" value="1"/>
</dbReference>
<dbReference type="InterPro" id="IPR029058">
    <property type="entry name" value="AB_hydrolase_fold"/>
</dbReference>
<sequence length="241" mass="26203">MATYVLVHGAWHTGDLMAATAAPIRAAGHEVHTPTILGNGPGDDRRTGLSAAIKSIVDYIIGKNLKDIVLVGHSYGGMIITGVADRIGERVRRLVYWNAFVPNDGESLNAMVPPHYVDLFDQIAGASDDNSVVMPYPIWREAFMNDADAELAQSAYDQLNPHPYATFTDPIRLTTNPAEMQVGKSYINFTEDTALPQSLGWHPRLSEKLGLYRLVQAAGGHEVCFTDPEGLAKAIMTAGRD</sequence>
<evidence type="ECO:0000313" key="3">
    <source>
        <dbReference type="Proteomes" id="UP000626220"/>
    </source>
</evidence>
<evidence type="ECO:0000313" key="2">
    <source>
        <dbReference type="EMBL" id="GHF48747.1"/>
    </source>
</evidence>
<evidence type="ECO:0000259" key="1">
    <source>
        <dbReference type="Pfam" id="PF12697"/>
    </source>
</evidence>
<dbReference type="PANTHER" id="PTHR37017">
    <property type="entry name" value="AB HYDROLASE-1 DOMAIN-CONTAINING PROTEIN-RELATED"/>
    <property type="match status" value="1"/>
</dbReference>
<name>A0A8J3GWG6_9RHOB</name>
<dbReference type="Proteomes" id="UP000626220">
    <property type="component" value="Unassembled WGS sequence"/>
</dbReference>
<dbReference type="InterPro" id="IPR052897">
    <property type="entry name" value="Sec-Metab_Biosynth_Hydrolase"/>
</dbReference>
<dbReference type="RefSeq" id="WP_189679971.1">
    <property type="nucleotide sequence ID" value="NZ_BNCJ01000004.1"/>
</dbReference>
<dbReference type="InterPro" id="IPR000073">
    <property type="entry name" value="AB_hydrolase_1"/>
</dbReference>
<comment type="caution">
    <text evidence="2">The sequence shown here is derived from an EMBL/GenBank/DDBJ whole genome shotgun (WGS) entry which is preliminary data.</text>
</comment>
<dbReference type="PANTHER" id="PTHR37017:SF11">
    <property type="entry name" value="ESTERASE_LIPASE_THIOESTERASE DOMAIN-CONTAINING PROTEIN"/>
    <property type="match status" value="1"/>
</dbReference>
<reference evidence="2" key="2">
    <citation type="submission" date="2020-09" db="EMBL/GenBank/DDBJ databases">
        <authorList>
            <person name="Sun Q."/>
            <person name="Kim S."/>
        </authorList>
    </citation>
    <scope>NUCLEOTIDE SEQUENCE</scope>
    <source>
        <strain evidence="2">KCTC 42650</strain>
    </source>
</reference>
<dbReference type="Gene3D" id="3.40.50.1820">
    <property type="entry name" value="alpha/beta hydrolase"/>
    <property type="match status" value="1"/>
</dbReference>
<reference evidence="2" key="1">
    <citation type="journal article" date="2014" name="Int. J. Syst. Evol. Microbiol.">
        <title>Complete genome sequence of Corynebacterium casei LMG S-19264T (=DSM 44701T), isolated from a smear-ripened cheese.</title>
        <authorList>
            <consortium name="US DOE Joint Genome Institute (JGI-PGF)"/>
            <person name="Walter F."/>
            <person name="Albersmeier A."/>
            <person name="Kalinowski J."/>
            <person name="Ruckert C."/>
        </authorList>
    </citation>
    <scope>NUCLEOTIDE SEQUENCE</scope>
    <source>
        <strain evidence="2">KCTC 42650</strain>
    </source>
</reference>
<organism evidence="2 3">
    <name type="scientific">Seohaeicola zhoushanensis</name>
    <dbReference type="NCBI Taxonomy" id="1569283"/>
    <lineage>
        <taxon>Bacteria</taxon>
        <taxon>Pseudomonadati</taxon>
        <taxon>Pseudomonadota</taxon>
        <taxon>Alphaproteobacteria</taxon>
        <taxon>Rhodobacterales</taxon>
        <taxon>Roseobacteraceae</taxon>
        <taxon>Seohaeicola</taxon>
    </lineage>
</organism>